<name>A0AAN8YE26_SOLBU</name>
<comment type="caution">
    <text evidence="2">The sequence shown here is derived from an EMBL/GenBank/DDBJ whole genome shotgun (WGS) entry which is preliminary data.</text>
</comment>
<sequence>MFDQVATKADEQHMEVALESVKCTKPSNLEHQQNKEYTPNRRRESMLQEQELPITKGTKEANAQGKHQENPSTTQQHIQVSQHTNVKVSTGALTEKQQDKREKAIWKVKEISNTNGTTNISNKENEGK</sequence>
<accession>A0AAN8YE26</accession>
<evidence type="ECO:0000313" key="3">
    <source>
        <dbReference type="Proteomes" id="UP001371456"/>
    </source>
</evidence>
<dbReference type="EMBL" id="JBANQN010000005">
    <property type="protein sequence ID" value="KAK6789595.1"/>
    <property type="molecule type" value="Genomic_DNA"/>
</dbReference>
<reference evidence="2 3" key="1">
    <citation type="submission" date="2024-02" db="EMBL/GenBank/DDBJ databases">
        <title>de novo genome assembly of Solanum bulbocastanum strain 11H21.</title>
        <authorList>
            <person name="Hosaka A.J."/>
        </authorList>
    </citation>
    <scope>NUCLEOTIDE SEQUENCE [LARGE SCALE GENOMIC DNA]</scope>
    <source>
        <tissue evidence="2">Young leaves</tissue>
    </source>
</reference>
<protein>
    <submittedName>
        <fullName evidence="2">Uncharacterized protein</fullName>
    </submittedName>
</protein>
<proteinExistence type="predicted"/>
<dbReference type="AlphaFoldDB" id="A0AAN8YE26"/>
<evidence type="ECO:0000256" key="1">
    <source>
        <dbReference type="SAM" id="MobiDB-lite"/>
    </source>
</evidence>
<dbReference type="Proteomes" id="UP001371456">
    <property type="component" value="Unassembled WGS sequence"/>
</dbReference>
<organism evidence="2 3">
    <name type="scientific">Solanum bulbocastanum</name>
    <name type="common">Wild potato</name>
    <dbReference type="NCBI Taxonomy" id="147425"/>
    <lineage>
        <taxon>Eukaryota</taxon>
        <taxon>Viridiplantae</taxon>
        <taxon>Streptophyta</taxon>
        <taxon>Embryophyta</taxon>
        <taxon>Tracheophyta</taxon>
        <taxon>Spermatophyta</taxon>
        <taxon>Magnoliopsida</taxon>
        <taxon>eudicotyledons</taxon>
        <taxon>Gunneridae</taxon>
        <taxon>Pentapetalae</taxon>
        <taxon>asterids</taxon>
        <taxon>lamiids</taxon>
        <taxon>Solanales</taxon>
        <taxon>Solanaceae</taxon>
        <taxon>Solanoideae</taxon>
        <taxon>Solaneae</taxon>
        <taxon>Solanum</taxon>
    </lineage>
</organism>
<feature type="compositionally biased region" description="Basic and acidic residues" evidence="1">
    <location>
        <begin position="32"/>
        <end position="46"/>
    </location>
</feature>
<evidence type="ECO:0000313" key="2">
    <source>
        <dbReference type="EMBL" id="KAK6789595.1"/>
    </source>
</evidence>
<gene>
    <name evidence="2" type="ORF">RDI58_013395</name>
</gene>
<keyword evidence="3" id="KW-1185">Reference proteome</keyword>
<feature type="compositionally biased region" description="Polar residues" evidence="1">
    <location>
        <begin position="70"/>
        <end position="92"/>
    </location>
</feature>
<feature type="region of interest" description="Disordered" evidence="1">
    <location>
        <begin position="20"/>
        <end position="101"/>
    </location>
</feature>